<sequence>MVRSRTPSQGGGSQGFEMERKYSVPSNPDARAFSGNASEDLHAWSIYRQNLNSDFTDSALGSTDKSPLPYGNFQLRDTTVQSILSHPRYGPKSTLGSNMYTYLKFGLPRVFPPNHESSRSGRGTPQHFIRNASARPKTRSHKLGSSRGPRDGSSGYDSSDNEIPNHHYKHNRKYRSDPDFRMQNAHPMYHHQHGEHLPSLPLAVMQQGGIRTSGRRDQQWNRHKSVSEANLLAMEYNRGYHPASPQHLHRDPRRASVAEFGHYGPHMHHDVVDHSMMGHITKPVSKAESQFSVPTSRKGPSVVRSDYTGPEDELSAGFIYPHLQVNQVALWPKSSSCFYTRSHLLISETSFEARGGDLLAIMATSELEGTAILDLLAGRQSPVQGEILLNGQRVRSDTLKSRVAYAQNDPNLCTDMTALQLMRFHYDLKKPTDKLGYLKIDSSDRINLLIEELGLEQVRNTKVSSMTVSERRRLNVACHLLQDTDIVVLDQPTRGMDIFDTFFLIEYLRQWANGGAGGSSLGRIVILTLHPPTYEIFMMLSRILLISAGRVMFSGRRRDMLPYFALVDYPCPNFKNPSDYYLDLVTLDDLSAEAMLESSQRIEQLGEIFRQKQPPLSDPGPPSALPMPIRHSNFLVQSFVLFTKAMVYTQPGTFIKWLTLVMMAASLSLILGGVFWDIPNTDPQLILNDRLGYHYAVMCLVPWPLILYMTVNEVKNNKKTVERDIKDGLYGRITYIFTKTVVNLFPSLFIWLIYVIPSYSMSGLYMQNLNNYDGFYIYIGVMLLYLSCLQSLHLALIYVLPFSDLASILASTISLFIFLVGGYILHYRDMPYYIAWLKHISPASWLFPYVLNRELSQEAIESSSIAPLCRNKQVQHQDIIVQLPCPPPNGTQVLFNYGFLQAQNQIFDYGNVPLAMCVFYVICFVVACMGFMCNCGKRRGSNDYGDSNKP</sequence>
<evidence type="ECO:0000313" key="10">
    <source>
        <dbReference type="EMBL" id="KAL1512896.1"/>
    </source>
</evidence>
<dbReference type="InterPro" id="IPR013525">
    <property type="entry name" value="ABC2_TM"/>
</dbReference>
<dbReference type="InterPro" id="IPR003439">
    <property type="entry name" value="ABC_transporter-like_ATP-bd"/>
</dbReference>
<evidence type="ECO:0000313" key="11">
    <source>
        <dbReference type="Proteomes" id="UP001566132"/>
    </source>
</evidence>
<comment type="caution">
    <text evidence="10">The sequence shown here is derived from an EMBL/GenBank/DDBJ whole genome shotgun (WGS) entry which is preliminary data.</text>
</comment>
<comment type="subcellular location">
    <subcellularLocation>
        <location evidence="1">Membrane</location>
        <topology evidence="1">Multi-pass membrane protein</topology>
    </subcellularLocation>
</comment>
<comment type="similarity">
    <text evidence="2">Belongs to the ABC transporter superfamily. ABCG family. Eye pigment precursor importer (TC 3.A.1.204) subfamily.</text>
</comment>
<dbReference type="Pfam" id="PF00005">
    <property type="entry name" value="ABC_tran"/>
    <property type="match status" value="1"/>
</dbReference>
<feature type="compositionally biased region" description="Low complexity" evidence="7">
    <location>
        <begin position="145"/>
        <end position="158"/>
    </location>
</feature>
<accession>A0ABD1F6A3</accession>
<evidence type="ECO:0000256" key="8">
    <source>
        <dbReference type="SAM" id="Phobius"/>
    </source>
</evidence>
<dbReference type="EMBL" id="JBDJPC010000002">
    <property type="protein sequence ID" value="KAL1512896.1"/>
    <property type="molecule type" value="Genomic_DNA"/>
</dbReference>
<dbReference type="GO" id="GO:0016020">
    <property type="term" value="C:membrane"/>
    <property type="evidence" value="ECO:0007669"/>
    <property type="project" value="UniProtKB-SubCell"/>
</dbReference>
<keyword evidence="3" id="KW-0813">Transport</keyword>
<evidence type="ECO:0000256" key="4">
    <source>
        <dbReference type="ARBA" id="ARBA00022692"/>
    </source>
</evidence>
<evidence type="ECO:0000256" key="5">
    <source>
        <dbReference type="ARBA" id="ARBA00022989"/>
    </source>
</evidence>
<keyword evidence="6 8" id="KW-0472">Membrane</keyword>
<dbReference type="InterPro" id="IPR050352">
    <property type="entry name" value="ABCG_transporters"/>
</dbReference>
<keyword evidence="4 8" id="KW-0812">Transmembrane</keyword>
<dbReference type="PANTHER" id="PTHR48041:SF89">
    <property type="entry name" value="FI03229P"/>
    <property type="match status" value="1"/>
</dbReference>
<dbReference type="Gene3D" id="3.40.50.300">
    <property type="entry name" value="P-loop containing nucleotide triphosphate hydrolases"/>
    <property type="match status" value="1"/>
</dbReference>
<dbReference type="Proteomes" id="UP001566132">
    <property type="component" value="Unassembled WGS sequence"/>
</dbReference>
<dbReference type="PROSITE" id="PS50893">
    <property type="entry name" value="ABC_TRANSPORTER_2"/>
    <property type="match status" value="1"/>
</dbReference>
<dbReference type="PANTHER" id="PTHR48041">
    <property type="entry name" value="ABC TRANSPORTER G FAMILY MEMBER 28"/>
    <property type="match status" value="1"/>
</dbReference>
<feature type="transmembrane region" description="Helical" evidence="8">
    <location>
        <begin position="805"/>
        <end position="825"/>
    </location>
</feature>
<name>A0ABD1F6A3_HYPHA</name>
<feature type="transmembrane region" description="Helical" evidence="8">
    <location>
        <begin position="732"/>
        <end position="755"/>
    </location>
</feature>
<evidence type="ECO:0000256" key="1">
    <source>
        <dbReference type="ARBA" id="ARBA00004141"/>
    </source>
</evidence>
<protein>
    <recommendedName>
        <fullName evidence="9">ABC transporter domain-containing protein</fullName>
    </recommendedName>
</protein>
<feature type="domain" description="ABC transporter" evidence="9">
    <location>
        <begin position="323"/>
        <end position="573"/>
    </location>
</feature>
<organism evidence="10 11">
    <name type="scientific">Hypothenemus hampei</name>
    <name type="common">Coffee berry borer</name>
    <dbReference type="NCBI Taxonomy" id="57062"/>
    <lineage>
        <taxon>Eukaryota</taxon>
        <taxon>Metazoa</taxon>
        <taxon>Ecdysozoa</taxon>
        <taxon>Arthropoda</taxon>
        <taxon>Hexapoda</taxon>
        <taxon>Insecta</taxon>
        <taxon>Pterygota</taxon>
        <taxon>Neoptera</taxon>
        <taxon>Endopterygota</taxon>
        <taxon>Coleoptera</taxon>
        <taxon>Polyphaga</taxon>
        <taxon>Cucujiformia</taxon>
        <taxon>Curculionidae</taxon>
        <taxon>Scolytinae</taxon>
        <taxon>Hypothenemus</taxon>
    </lineage>
</organism>
<gene>
    <name evidence="10" type="ORF">ABEB36_002400</name>
</gene>
<dbReference type="AlphaFoldDB" id="A0ABD1F6A3"/>
<feature type="transmembrane region" description="Helical" evidence="8">
    <location>
        <begin position="654"/>
        <end position="676"/>
    </location>
</feature>
<feature type="transmembrane region" description="Helical" evidence="8">
    <location>
        <begin position="912"/>
        <end position="932"/>
    </location>
</feature>
<feature type="region of interest" description="Disordered" evidence="7">
    <location>
        <begin position="1"/>
        <end position="34"/>
    </location>
</feature>
<evidence type="ECO:0000256" key="2">
    <source>
        <dbReference type="ARBA" id="ARBA00005814"/>
    </source>
</evidence>
<dbReference type="InterPro" id="IPR027417">
    <property type="entry name" value="P-loop_NTPase"/>
</dbReference>
<evidence type="ECO:0000256" key="7">
    <source>
        <dbReference type="SAM" id="MobiDB-lite"/>
    </source>
</evidence>
<dbReference type="Pfam" id="PF01061">
    <property type="entry name" value="ABC2_membrane"/>
    <property type="match status" value="1"/>
</dbReference>
<dbReference type="SUPFAM" id="SSF52540">
    <property type="entry name" value="P-loop containing nucleoside triphosphate hydrolases"/>
    <property type="match status" value="1"/>
</dbReference>
<reference evidence="10 11" key="1">
    <citation type="submission" date="2024-05" db="EMBL/GenBank/DDBJ databases">
        <title>Genetic variation in Jamaican populations of the coffee berry borer (Hypothenemus hampei).</title>
        <authorList>
            <person name="Errbii M."/>
            <person name="Myrie A."/>
        </authorList>
    </citation>
    <scope>NUCLEOTIDE SEQUENCE [LARGE SCALE GENOMIC DNA]</scope>
    <source>
        <strain evidence="10">JA-Hopewell-2020-01-JO</strain>
        <tissue evidence="10">Whole body</tissue>
    </source>
</reference>
<keyword evidence="5 8" id="KW-1133">Transmembrane helix</keyword>
<evidence type="ECO:0000256" key="6">
    <source>
        <dbReference type="ARBA" id="ARBA00023136"/>
    </source>
</evidence>
<dbReference type="FunFam" id="3.40.50.300:FF:001695">
    <property type="entry name" value="ATP-binding cassette sub-family G member"/>
    <property type="match status" value="1"/>
</dbReference>
<proteinExistence type="inferred from homology"/>
<evidence type="ECO:0000256" key="3">
    <source>
        <dbReference type="ARBA" id="ARBA00022448"/>
    </source>
</evidence>
<keyword evidence="11" id="KW-1185">Reference proteome</keyword>
<evidence type="ECO:0000259" key="9">
    <source>
        <dbReference type="PROSITE" id="PS50893"/>
    </source>
</evidence>
<feature type="region of interest" description="Disordered" evidence="7">
    <location>
        <begin position="113"/>
        <end position="179"/>
    </location>
</feature>
<feature type="transmembrane region" description="Helical" evidence="8">
    <location>
        <begin position="775"/>
        <end position="798"/>
    </location>
</feature>
<feature type="transmembrane region" description="Helical" evidence="8">
    <location>
        <begin position="691"/>
        <end position="711"/>
    </location>
</feature>